<evidence type="ECO:0000256" key="10">
    <source>
        <dbReference type="ARBA" id="ARBA00023224"/>
    </source>
</evidence>
<gene>
    <name evidence="15" type="primary">LOC102353277</name>
</gene>
<feature type="transmembrane region" description="Helical" evidence="13">
    <location>
        <begin position="128"/>
        <end position="149"/>
    </location>
</feature>
<feature type="domain" description="G-protein coupled receptors family 1 profile" evidence="14">
    <location>
        <begin position="23"/>
        <end position="244"/>
    </location>
</feature>
<evidence type="ECO:0000256" key="6">
    <source>
        <dbReference type="ARBA" id="ARBA00022989"/>
    </source>
</evidence>
<keyword evidence="4 12" id="KW-0716">Sensory transduction</keyword>
<dbReference type="PANTHER" id="PTHR11394">
    <property type="entry name" value="TASTE RECEPTOR TYPE 2"/>
    <property type="match status" value="1"/>
</dbReference>
<feature type="transmembrane region" description="Helical" evidence="13">
    <location>
        <begin position="12"/>
        <end position="34"/>
    </location>
</feature>
<dbReference type="HOGENOM" id="CLU_072337_0_0_1"/>
<keyword evidence="6 13" id="KW-1133">Transmembrane helix</keyword>
<evidence type="ECO:0000256" key="7">
    <source>
        <dbReference type="ARBA" id="ARBA00023040"/>
    </source>
</evidence>
<sequence>VMAPGDIAQLSVAMAILWFGCLGNTFIILVYFLEYRGKRTLQPYEVIVTLLALCSILSELDTAVWLLVYFLNLCSYVGEVLYKVTDTLITFFPKSVYWLTAWLCFIYCVIIIRVNWRFFLRLKQKISLVVNFMILGTLLLCLSISLPVISRIKFRHNSTNMCRQYYIAMDQKEISLLYTSILTLLTSFLPLVLMLVSSFGTVIFLCQHSRNMDKNITPTNISHSEAHTSVAIMLICLIALFVVCAGTALTINLQVASGQFDLAVAVILTQLIYSAGSPVILVIGTVKLRKYFKKLCSLKSYCKLHSNTS</sequence>
<evidence type="ECO:0000256" key="1">
    <source>
        <dbReference type="ARBA" id="ARBA00004141"/>
    </source>
</evidence>
<dbReference type="InParanoid" id="H2ZY48"/>
<dbReference type="GO" id="GO:0016020">
    <property type="term" value="C:membrane"/>
    <property type="evidence" value="ECO:0007669"/>
    <property type="project" value="UniProtKB-SubCell"/>
</dbReference>
<evidence type="ECO:0000313" key="15">
    <source>
        <dbReference type="Ensembl" id="ENSLACP00000002319.1"/>
    </source>
</evidence>
<dbReference type="GO" id="GO:0004930">
    <property type="term" value="F:G protein-coupled receptor activity"/>
    <property type="evidence" value="ECO:0007669"/>
    <property type="project" value="UniProtKB-KW"/>
</dbReference>
<name>H2ZY48_LATCH</name>
<evidence type="ECO:0000256" key="8">
    <source>
        <dbReference type="ARBA" id="ARBA00023136"/>
    </source>
</evidence>
<dbReference type="InterPro" id="IPR017452">
    <property type="entry name" value="GPCR_Rhodpsn_7TM"/>
</dbReference>
<reference evidence="16" key="1">
    <citation type="submission" date="2011-08" db="EMBL/GenBank/DDBJ databases">
        <title>The draft genome of Latimeria chalumnae.</title>
        <authorList>
            <person name="Di Palma F."/>
            <person name="Alfoldi J."/>
            <person name="Johnson J."/>
            <person name="Berlin A."/>
            <person name="Gnerre S."/>
            <person name="Jaffe D."/>
            <person name="MacCallum I."/>
            <person name="Young S."/>
            <person name="Walker B.J."/>
            <person name="Lander E."/>
            <person name="Lindblad-Toh K."/>
        </authorList>
    </citation>
    <scope>NUCLEOTIDE SEQUENCE [LARGE SCALE GENOMIC DNA]</scope>
    <source>
        <strain evidence="16">Wild caught</strain>
    </source>
</reference>
<feature type="transmembrane region" description="Helical" evidence="13">
    <location>
        <begin position="176"/>
        <end position="205"/>
    </location>
</feature>
<evidence type="ECO:0000256" key="5">
    <source>
        <dbReference type="ARBA" id="ARBA00022692"/>
    </source>
</evidence>
<dbReference type="InterPro" id="IPR007960">
    <property type="entry name" value="TAS2R"/>
</dbReference>
<dbReference type="AlphaFoldDB" id="H2ZY48"/>
<dbReference type="SUPFAM" id="SSF81321">
    <property type="entry name" value="Family A G protein-coupled receptor-like"/>
    <property type="match status" value="1"/>
</dbReference>
<dbReference type="PROSITE" id="PS50262">
    <property type="entry name" value="G_PROTEIN_RECEP_F1_2"/>
    <property type="match status" value="1"/>
</dbReference>
<protein>
    <recommendedName>
        <fullName evidence="12">Taste receptor type 2</fullName>
    </recommendedName>
</protein>
<reference evidence="15" key="3">
    <citation type="submission" date="2025-09" db="UniProtKB">
        <authorList>
            <consortium name="Ensembl"/>
        </authorList>
    </citation>
    <scope>IDENTIFICATION</scope>
</reference>
<keyword evidence="10 12" id="KW-0807">Transducer</keyword>
<dbReference type="GeneTree" id="ENSGT01150000286961"/>
<dbReference type="Gene3D" id="1.20.1070.10">
    <property type="entry name" value="Rhodopsin 7-helix transmembrane proteins"/>
    <property type="match status" value="1"/>
</dbReference>
<evidence type="ECO:0000313" key="16">
    <source>
        <dbReference type="Proteomes" id="UP000008672"/>
    </source>
</evidence>
<dbReference type="EMBL" id="AFYH01265358">
    <property type="status" value="NOT_ANNOTATED_CDS"/>
    <property type="molecule type" value="Genomic_DNA"/>
</dbReference>
<accession>H2ZY48</accession>
<keyword evidence="9 12" id="KW-0675">Receptor</keyword>
<feature type="transmembrane region" description="Helical" evidence="13">
    <location>
        <begin position="46"/>
        <end position="71"/>
    </location>
</feature>
<keyword evidence="7 12" id="KW-0297">G-protein coupled receptor</keyword>
<dbReference type="Proteomes" id="UP000008672">
    <property type="component" value="Unassembled WGS sequence"/>
</dbReference>
<evidence type="ECO:0000256" key="9">
    <source>
        <dbReference type="ARBA" id="ARBA00023170"/>
    </source>
</evidence>
<reference evidence="15" key="2">
    <citation type="submission" date="2025-08" db="UniProtKB">
        <authorList>
            <consortium name="Ensembl"/>
        </authorList>
    </citation>
    <scope>IDENTIFICATION</scope>
</reference>
<keyword evidence="16" id="KW-1185">Reference proteome</keyword>
<evidence type="ECO:0000256" key="2">
    <source>
        <dbReference type="ARBA" id="ARBA00007376"/>
    </source>
</evidence>
<dbReference type="Pfam" id="PF05296">
    <property type="entry name" value="TAS2R"/>
    <property type="match status" value="1"/>
</dbReference>
<evidence type="ECO:0000259" key="14">
    <source>
        <dbReference type="PROSITE" id="PS50262"/>
    </source>
</evidence>
<evidence type="ECO:0000256" key="4">
    <source>
        <dbReference type="ARBA" id="ARBA00022606"/>
    </source>
</evidence>
<dbReference type="OMA" id="ILTCHMI"/>
<organism evidence="15 16">
    <name type="scientific">Latimeria chalumnae</name>
    <name type="common">Coelacanth</name>
    <dbReference type="NCBI Taxonomy" id="7897"/>
    <lineage>
        <taxon>Eukaryota</taxon>
        <taxon>Metazoa</taxon>
        <taxon>Chordata</taxon>
        <taxon>Craniata</taxon>
        <taxon>Vertebrata</taxon>
        <taxon>Euteleostomi</taxon>
        <taxon>Coelacanthiformes</taxon>
        <taxon>Coelacanthidae</taxon>
        <taxon>Latimeria</taxon>
    </lineage>
</organism>
<comment type="subcellular location">
    <subcellularLocation>
        <location evidence="1 12">Membrane</location>
        <topology evidence="1 12">Multi-pass membrane protein</topology>
    </subcellularLocation>
</comment>
<dbReference type="Ensembl" id="ENSLACT00000002337.1">
    <property type="protein sequence ID" value="ENSLACP00000002319.1"/>
    <property type="gene ID" value="ENSLACG00000002071.1"/>
</dbReference>
<dbReference type="GO" id="GO:0033038">
    <property type="term" value="F:bitter taste receptor activity"/>
    <property type="evidence" value="ECO:0007669"/>
    <property type="project" value="InterPro"/>
</dbReference>
<feature type="transmembrane region" description="Helical" evidence="13">
    <location>
        <begin position="96"/>
        <end position="116"/>
    </location>
</feature>
<dbReference type="eggNOG" id="ENOG502SY8P">
    <property type="taxonomic scope" value="Eukaryota"/>
</dbReference>
<evidence type="ECO:0000256" key="11">
    <source>
        <dbReference type="RuleBase" id="RU004423"/>
    </source>
</evidence>
<dbReference type="FunCoup" id="H2ZY48">
    <property type="interactions" value="529"/>
</dbReference>
<keyword evidence="5 12" id="KW-0812">Transmembrane</keyword>
<evidence type="ECO:0000256" key="13">
    <source>
        <dbReference type="SAM" id="Phobius"/>
    </source>
</evidence>
<comment type="similarity">
    <text evidence="2 11">Belongs to the G-protein coupled receptor T2R family.</text>
</comment>
<feature type="transmembrane region" description="Helical" evidence="13">
    <location>
        <begin position="226"/>
        <end position="251"/>
    </location>
</feature>
<keyword evidence="8 12" id="KW-0472">Membrane</keyword>
<proteinExistence type="inferred from homology"/>
<evidence type="ECO:0000256" key="3">
    <source>
        <dbReference type="ARBA" id="ARBA00022480"/>
    </source>
</evidence>
<keyword evidence="3 12" id="KW-0919">Taste</keyword>
<feature type="transmembrane region" description="Helical" evidence="13">
    <location>
        <begin position="263"/>
        <end position="284"/>
    </location>
</feature>
<evidence type="ECO:0000256" key="12">
    <source>
        <dbReference type="RuleBase" id="RU004424"/>
    </source>
</evidence>